<protein>
    <submittedName>
        <fullName evidence="3">Uncharacterized protein</fullName>
    </submittedName>
</protein>
<dbReference type="AlphaFoldDB" id="A0A2N3WW37"/>
<evidence type="ECO:0000313" key="3">
    <source>
        <dbReference type="EMBL" id="PKV98070.1"/>
    </source>
</evidence>
<keyword evidence="2" id="KW-0812">Transmembrane</keyword>
<dbReference type="RefSeq" id="WP_101462590.1">
    <property type="nucleotide sequence ID" value="NZ_PJMW01000001.1"/>
</dbReference>
<name>A0A2N3WW37_9NOCA</name>
<reference evidence="3 4" key="1">
    <citation type="submission" date="2017-12" db="EMBL/GenBank/DDBJ databases">
        <title>Sequencing the genomes of 1000 Actinobacteria strains.</title>
        <authorList>
            <person name="Klenk H.-P."/>
        </authorList>
    </citation>
    <scope>NUCLEOTIDE SEQUENCE [LARGE SCALE GENOMIC DNA]</scope>
    <source>
        <strain evidence="3 4">DSM 44489</strain>
    </source>
</reference>
<gene>
    <name evidence="3" type="ORF">ATK86_0077</name>
</gene>
<evidence type="ECO:0000256" key="2">
    <source>
        <dbReference type="SAM" id="Phobius"/>
    </source>
</evidence>
<feature type="transmembrane region" description="Helical" evidence="2">
    <location>
        <begin position="43"/>
        <end position="61"/>
    </location>
</feature>
<sequence>MSPHTEPAITTTRHAAQAVEPTLPERASDSGRQMAEVTARAPAVPVVAIAVLAGVAVWLIVRRRR</sequence>
<evidence type="ECO:0000256" key="1">
    <source>
        <dbReference type="SAM" id="MobiDB-lite"/>
    </source>
</evidence>
<accession>A0A2N3WW37</accession>
<keyword evidence="4" id="KW-1185">Reference proteome</keyword>
<keyword evidence="2" id="KW-0472">Membrane</keyword>
<dbReference type="Proteomes" id="UP000233766">
    <property type="component" value="Unassembled WGS sequence"/>
</dbReference>
<proteinExistence type="predicted"/>
<feature type="region of interest" description="Disordered" evidence="1">
    <location>
        <begin position="1"/>
        <end position="34"/>
    </location>
</feature>
<organism evidence="3 4">
    <name type="scientific">Nocardia fluminea</name>
    <dbReference type="NCBI Taxonomy" id="134984"/>
    <lineage>
        <taxon>Bacteria</taxon>
        <taxon>Bacillati</taxon>
        <taxon>Actinomycetota</taxon>
        <taxon>Actinomycetes</taxon>
        <taxon>Mycobacteriales</taxon>
        <taxon>Nocardiaceae</taxon>
        <taxon>Nocardia</taxon>
    </lineage>
</organism>
<keyword evidence="2" id="KW-1133">Transmembrane helix</keyword>
<evidence type="ECO:0000313" key="4">
    <source>
        <dbReference type="Proteomes" id="UP000233766"/>
    </source>
</evidence>
<comment type="caution">
    <text evidence="3">The sequence shown here is derived from an EMBL/GenBank/DDBJ whole genome shotgun (WGS) entry which is preliminary data.</text>
</comment>
<dbReference type="EMBL" id="PJMW01000001">
    <property type="protein sequence ID" value="PKV98070.1"/>
    <property type="molecule type" value="Genomic_DNA"/>
</dbReference>